<dbReference type="Proteomes" id="UP001252243">
    <property type="component" value="Unassembled WGS sequence"/>
</dbReference>
<dbReference type="SUPFAM" id="SSF54593">
    <property type="entry name" value="Glyoxalase/Bleomycin resistance protein/Dihydroxybiphenyl dioxygenase"/>
    <property type="match status" value="1"/>
</dbReference>
<dbReference type="InterPro" id="IPR037523">
    <property type="entry name" value="VOC_core"/>
</dbReference>
<dbReference type="Gene3D" id="3.30.720.110">
    <property type="match status" value="1"/>
</dbReference>
<dbReference type="PANTHER" id="PTHR34109:SF1">
    <property type="entry name" value="VOC DOMAIN-CONTAINING PROTEIN"/>
    <property type="match status" value="1"/>
</dbReference>
<accession>A0ABU1U783</accession>
<evidence type="ECO:0000313" key="3">
    <source>
        <dbReference type="Proteomes" id="UP001252243"/>
    </source>
</evidence>
<protein>
    <submittedName>
        <fullName evidence="2">Glyoxalase superfamily protein PhnB</fullName>
    </submittedName>
</protein>
<proteinExistence type="predicted"/>
<dbReference type="EMBL" id="JAVDVQ010000001">
    <property type="protein sequence ID" value="MDR7081052.1"/>
    <property type="molecule type" value="Genomic_DNA"/>
</dbReference>
<dbReference type="PROSITE" id="PS51819">
    <property type="entry name" value="VOC"/>
    <property type="match status" value="1"/>
</dbReference>
<evidence type="ECO:0000313" key="2">
    <source>
        <dbReference type="EMBL" id="MDR7081052.1"/>
    </source>
</evidence>
<feature type="domain" description="VOC" evidence="1">
    <location>
        <begin position="1"/>
        <end position="104"/>
    </location>
</feature>
<evidence type="ECO:0000259" key="1">
    <source>
        <dbReference type="PROSITE" id="PS51819"/>
    </source>
</evidence>
<organism evidence="2 3">
    <name type="scientific">Arthrobacter ginsengisoli</name>
    <dbReference type="NCBI Taxonomy" id="1356565"/>
    <lineage>
        <taxon>Bacteria</taxon>
        <taxon>Bacillati</taxon>
        <taxon>Actinomycetota</taxon>
        <taxon>Actinomycetes</taxon>
        <taxon>Micrococcales</taxon>
        <taxon>Micrococcaceae</taxon>
        <taxon>Arthrobacter</taxon>
    </lineage>
</organism>
<keyword evidence="3" id="KW-1185">Reference proteome</keyword>
<dbReference type="InterPro" id="IPR029068">
    <property type="entry name" value="Glyas_Bleomycin-R_OHBP_Dase"/>
</dbReference>
<sequence length="110" mass="11740">MERVGFDVVRRQDAPSGQVVHAEVRPGDAVLMVASNDAKYQRPPLVGRSTGQGLYLLVDDVDAFYRNAVAAGGTSVIAPESTEWGARRARVVDPQGQEWSAGTYEPGAAP</sequence>
<dbReference type="InterPro" id="IPR004360">
    <property type="entry name" value="Glyas_Fos-R_dOase_dom"/>
</dbReference>
<reference evidence="2 3" key="1">
    <citation type="submission" date="2023-07" db="EMBL/GenBank/DDBJ databases">
        <title>Sorghum-associated microbial communities from plants grown in Nebraska, USA.</title>
        <authorList>
            <person name="Schachtman D."/>
        </authorList>
    </citation>
    <scope>NUCLEOTIDE SEQUENCE [LARGE SCALE GENOMIC DNA]</scope>
    <source>
        <strain evidence="2 3">BE167</strain>
    </source>
</reference>
<comment type="caution">
    <text evidence="2">The sequence shown here is derived from an EMBL/GenBank/DDBJ whole genome shotgun (WGS) entry which is preliminary data.</text>
</comment>
<name>A0ABU1U783_9MICC</name>
<dbReference type="PANTHER" id="PTHR34109">
    <property type="entry name" value="BNAUNNG04460D PROTEIN-RELATED"/>
    <property type="match status" value="1"/>
</dbReference>
<dbReference type="Pfam" id="PF00903">
    <property type="entry name" value="Glyoxalase"/>
    <property type="match status" value="1"/>
</dbReference>
<dbReference type="Gene3D" id="3.30.720.120">
    <property type="match status" value="1"/>
</dbReference>
<gene>
    <name evidence="2" type="ORF">J2X01_000321</name>
</gene>